<organism evidence="2 3">
    <name type="scientific">Luteibacter rhizovicinus</name>
    <dbReference type="NCBI Taxonomy" id="242606"/>
    <lineage>
        <taxon>Bacteria</taxon>
        <taxon>Pseudomonadati</taxon>
        <taxon>Pseudomonadota</taxon>
        <taxon>Gammaproteobacteria</taxon>
        <taxon>Lysobacterales</taxon>
        <taxon>Rhodanobacteraceae</taxon>
        <taxon>Luteibacter</taxon>
    </lineage>
</organism>
<gene>
    <name evidence="2" type="ORF">EC912_101522</name>
</gene>
<dbReference type="Proteomes" id="UP000295645">
    <property type="component" value="Unassembled WGS sequence"/>
</dbReference>
<sequence length="676" mass="70710">MPPVSSRQLSCLLVFLAALACTFGVHAGVTVAADALDLPGVQLKTMEASIDQAADGKGLTLKLAATRADIPSMGWRRIGLAVEGGLDRDEQGRWLFEGVLRLRGTPGNALTGARVRILADDAANTLQIDLVQDRTTASVALPIDQPTHAQITLKNLPAGWLQGLLSTVWSGRATSGKVDAELALDILDRGIQTTGQFSLSDVGFDTKAGNLAGSKVSGAGRLGIDTSDAAGASIDLDASLRGGELLLGPLYARLPAHPVQLSLGARSQKGTLAIRRLRVGDPDALAVEGELTFDPDGTLSHLDLSRLDARFPAAYDRYGKGWLSALGMPGLQTSGAMTGHVSMEASGLTSFAFNTDSLDLQDAAGRLGVRGLRGGLDWSAKESRPATKLGWRSLQVLNIPNGAAEASWRSDAGKLTLQKPMSVPVLDGQLRIQSLAFDPGASRGERLQTSLVLTQVNMAALSKAFGWPEFGGTIGGAVPSLRYVDDRLELAGGLSLNIFDGFVDVTALTLQKPFSDVPVLTANIALNKLDLALVTGVFDFGNITGRMGGSVADLRLVSWTPVAFKAQLTALEGGRISQQAVNNLTSVGGGGMAAGLQGAVLKIFKTFGYKRIGLSCTLRADVCAMGGLGDARDGYTIVEGSGLPRLSVIGHQHDVDWPTLVRRLKAATEGSAPVVQ</sequence>
<keyword evidence="1" id="KW-0732">Signal</keyword>
<evidence type="ECO:0000313" key="3">
    <source>
        <dbReference type="Proteomes" id="UP000295645"/>
    </source>
</evidence>
<dbReference type="PROSITE" id="PS51257">
    <property type="entry name" value="PROKAR_LIPOPROTEIN"/>
    <property type="match status" value="1"/>
</dbReference>
<dbReference type="EMBL" id="SMCS01000001">
    <property type="protein sequence ID" value="TCV97507.1"/>
    <property type="molecule type" value="Genomic_DNA"/>
</dbReference>
<evidence type="ECO:0000256" key="1">
    <source>
        <dbReference type="SAM" id="SignalP"/>
    </source>
</evidence>
<accession>A0A4R3YWL2</accession>
<evidence type="ECO:0000313" key="2">
    <source>
        <dbReference type="EMBL" id="TCV97507.1"/>
    </source>
</evidence>
<feature type="signal peptide" evidence="1">
    <location>
        <begin position="1"/>
        <end position="27"/>
    </location>
</feature>
<dbReference type="AlphaFoldDB" id="A0A4R3YWL2"/>
<evidence type="ECO:0008006" key="4">
    <source>
        <dbReference type="Google" id="ProtNLM"/>
    </source>
</evidence>
<reference evidence="2 3" key="1">
    <citation type="submission" date="2019-03" db="EMBL/GenBank/DDBJ databases">
        <title>Above-ground endophytic microbial communities from plants in different locations in the United States.</title>
        <authorList>
            <person name="Frank C."/>
        </authorList>
    </citation>
    <scope>NUCLEOTIDE SEQUENCE [LARGE SCALE GENOMIC DNA]</scope>
    <source>
        <strain evidence="2 3">LP_13_YM</strain>
    </source>
</reference>
<protein>
    <recommendedName>
        <fullName evidence="4">AsmA-like C-terminal domain-containing protein</fullName>
    </recommendedName>
</protein>
<feature type="chain" id="PRO_5020377744" description="AsmA-like C-terminal domain-containing protein" evidence="1">
    <location>
        <begin position="28"/>
        <end position="676"/>
    </location>
</feature>
<comment type="caution">
    <text evidence="2">The sequence shown here is derived from an EMBL/GenBank/DDBJ whole genome shotgun (WGS) entry which is preliminary data.</text>
</comment>
<name>A0A4R3YWL2_9GAMM</name>
<keyword evidence="3" id="KW-1185">Reference proteome</keyword>
<proteinExistence type="predicted"/>